<evidence type="ECO:0000313" key="2">
    <source>
        <dbReference type="Proteomes" id="UP001054252"/>
    </source>
</evidence>
<proteinExistence type="predicted"/>
<dbReference type="AlphaFoldDB" id="A0AAV5M8W2"/>
<dbReference type="EMBL" id="BPVZ01000193">
    <property type="protein sequence ID" value="GKV45326.1"/>
    <property type="molecule type" value="Genomic_DNA"/>
</dbReference>
<evidence type="ECO:0000313" key="1">
    <source>
        <dbReference type="EMBL" id="GKV45326.1"/>
    </source>
</evidence>
<comment type="caution">
    <text evidence="1">The sequence shown here is derived from an EMBL/GenBank/DDBJ whole genome shotgun (WGS) entry which is preliminary data.</text>
</comment>
<name>A0AAV5M8W2_9ROSI</name>
<gene>
    <name evidence="1" type="ORF">SLEP1_g52431</name>
</gene>
<organism evidence="1 2">
    <name type="scientific">Rubroshorea leprosula</name>
    <dbReference type="NCBI Taxonomy" id="152421"/>
    <lineage>
        <taxon>Eukaryota</taxon>
        <taxon>Viridiplantae</taxon>
        <taxon>Streptophyta</taxon>
        <taxon>Embryophyta</taxon>
        <taxon>Tracheophyta</taxon>
        <taxon>Spermatophyta</taxon>
        <taxon>Magnoliopsida</taxon>
        <taxon>eudicotyledons</taxon>
        <taxon>Gunneridae</taxon>
        <taxon>Pentapetalae</taxon>
        <taxon>rosids</taxon>
        <taxon>malvids</taxon>
        <taxon>Malvales</taxon>
        <taxon>Dipterocarpaceae</taxon>
        <taxon>Rubroshorea</taxon>
    </lineage>
</organism>
<protein>
    <submittedName>
        <fullName evidence="1">Uncharacterized protein</fullName>
    </submittedName>
</protein>
<keyword evidence="2" id="KW-1185">Reference proteome</keyword>
<reference evidence="1 2" key="1">
    <citation type="journal article" date="2021" name="Commun. Biol.">
        <title>The genome of Shorea leprosula (Dipterocarpaceae) highlights the ecological relevance of drought in aseasonal tropical rainforests.</title>
        <authorList>
            <person name="Ng K.K.S."/>
            <person name="Kobayashi M.J."/>
            <person name="Fawcett J.A."/>
            <person name="Hatakeyama M."/>
            <person name="Paape T."/>
            <person name="Ng C.H."/>
            <person name="Ang C.C."/>
            <person name="Tnah L.H."/>
            <person name="Lee C.T."/>
            <person name="Nishiyama T."/>
            <person name="Sese J."/>
            <person name="O'Brien M.J."/>
            <person name="Copetti D."/>
            <person name="Mohd Noor M.I."/>
            <person name="Ong R.C."/>
            <person name="Putra M."/>
            <person name="Sireger I.Z."/>
            <person name="Indrioko S."/>
            <person name="Kosugi Y."/>
            <person name="Izuno A."/>
            <person name="Isagi Y."/>
            <person name="Lee S.L."/>
            <person name="Shimizu K.K."/>
        </authorList>
    </citation>
    <scope>NUCLEOTIDE SEQUENCE [LARGE SCALE GENOMIC DNA]</scope>
    <source>
        <strain evidence="1">214</strain>
    </source>
</reference>
<dbReference type="Proteomes" id="UP001054252">
    <property type="component" value="Unassembled WGS sequence"/>
</dbReference>
<accession>A0AAV5M8W2</accession>
<sequence length="41" mass="4601">MSKKSAQVLRKGVPNNVPMEDQAQTCWRCHEKSCSQSHTVA</sequence>